<evidence type="ECO:0000313" key="2">
    <source>
        <dbReference type="EMBL" id="ORY55122.1"/>
    </source>
</evidence>
<evidence type="ECO:0000313" key="3">
    <source>
        <dbReference type="Proteomes" id="UP000193689"/>
    </source>
</evidence>
<name>A0A1Y2D769_9PEZI</name>
<dbReference type="OrthoDB" id="3526284at2759"/>
<feature type="compositionally biased region" description="Low complexity" evidence="1">
    <location>
        <begin position="204"/>
        <end position="215"/>
    </location>
</feature>
<dbReference type="EMBL" id="MCFJ01000029">
    <property type="protein sequence ID" value="ORY55122.1"/>
    <property type="molecule type" value="Genomic_DNA"/>
</dbReference>
<gene>
    <name evidence="2" type="ORF">BCR38DRAFT_452909</name>
</gene>
<reference evidence="2 3" key="1">
    <citation type="submission" date="2016-07" db="EMBL/GenBank/DDBJ databases">
        <title>Pervasive Adenine N6-methylation of Active Genes in Fungi.</title>
        <authorList>
            <consortium name="DOE Joint Genome Institute"/>
            <person name="Mondo S.J."/>
            <person name="Dannebaum R.O."/>
            <person name="Kuo R.C."/>
            <person name="Labutti K."/>
            <person name="Haridas S."/>
            <person name="Kuo A."/>
            <person name="Salamov A."/>
            <person name="Ahrendt S.R."/>
            <person name="Lipzen A."/>
            <person name="Sullivan W."/>
            <person name="Andreopoulos W.B."/>
            <person name="Clum A."/>
            <person name="Lindquist E."/>
            <person name="Daum C."/>
            <person name="Ramamoorthy G.K."/>
            <person name="Gryganskyi A."/>
            <person name="Culley D."/>
            <person name="Magnuson J.K."/>
            <person name="James T.Y."/>
            <person name="O'Malley M.A."/>
            <person name="Stajich J.E."/>
            <person name="Spatafora J.W."/>
            <person name="Visel A."/>
            <person name="Grigoriev I.V."/>
        </authorList>
    </citation>
    <scope>NUCLEOTIDE SEQUENCE [LARGE SCALE GENOMIC DNA]</scope>
    <source>
        <strain evidence="2 3">CBS 129021</strain>
    </source>
</reference>
<proteinExistence type="predicted"/>
<dbReference type="RefSeq" id="XP_040709490.1">
    <property type="nucleotide sequence ID" value="XM_040861553.1"/>
</dbReference>
<evidence type="ECO:0000256" key="1">
    <source>
        <dbReference type="SAM" id="MobiDB-lite"/>
    </source>
</evidence>
<protein>
    <submittedName>
        <fullName evidence="2">Uncharacterized protein</fullName>
    </submittedName>
</protein>
<dbReference type="Proteomes" id="UP000193689">
    <property type="component" value="Unassembled WGS sequence"/>
</dbReference>
<organism evidence="2 3">
    <name type="scientific">Pseudomassariella vexata</name>
    <dbReference type="NCBI Taxonomy" id="1141098"/>
    <lineage>
        <taxon>Eukaryota</taxon>
        <taxon>Fungi</taxon>
        <taxon>Dikarya</taxon>
        <taxon>Ascomycota</taxon>
        <taxon>Pezizomycotina</taxon>
        <taxon>Sordariomycetes</taxon>
        <taxon>Xylariomycetidae</taxon>
        <taxon>Amphisphaeriales</taxon>
        <taxon>Pseudomassariaceae</taxon>
        <taxon>Pseudomassariella</taxon>
    </lineage>
</organism>
<dbReference type="STRING" id="1141098.A0A1Y2D769"/>
<dbReference type="GeneID" id="63777765"/>
<dbReference type="AlphaFoldDB" id="A0A1Y2D769"/>
<feature type="compositionally biased region" description="Low complexity" evidence="1">
    <location>
        <begin position="145"/>
        <end position="158"/>
    </location>
</feature>
<sequence length="334" mass="36202">MDMETPLEDGDQPPPYSPPSLNNQYQPAPSTPQFHPNSLTSHLHDHLSSLPYRIRQTQQHRNAQQTSSDVALLDHLVPIIESFLRDLGAQSIAPPLATLTLVPEAAVPEDAVLSGLDDMLRRGEIGRVFRVSILTARKDSKGETKPSSTGPPTTTTGSREFTDWGRWGSSGGSFGSTEPSKLFWWRDEDLAKRLALYLQPQPQPQQEKPSSTPSPAAQISAVQTAVEQRIPADKEKKGGRGFGWGKWRSVSTGSPAAGTSSKPPTMSESSRSGRGSVAGGFVSGLSEERVGVGDGERTEMRVTAEEVAFRRQNDFGIYESMSGVAVVVTVRVRP</sequence>
<comment type="caution">
    <text evidence="2">The sequence shown here is derived from an EMBL/GenBank/DDBJ whole genome shotgun (WGS) entry which is preliminary data.</text>
</comment>
<feature type="compositionally biased region" description="Polar residues" evidence="1">
    <location>
        <begin position="249"/>
        <end position="268"/>
    </location>
</feature>
<feature type="region of interest" description="Disordered" evidence="1">
    <location>
        <begin position="201"/>
        <end position="282"/>
    </location>
</feature>
<feature type="compositionally biased region" description="Acidic residues" evidence="1">
    <location>
        <begin position="1"/>
        <end position="11"/>
    </location>
</feature>
<keyword evidence="3" id="KW-1185">Reference proteome</keyword>
<feature type="compositionally biased region" description="Polar residues" evidence="1">
    <location>
        <begin position="19"/>
        <end position="37"/>
    </location>
</feature>
<feature type="region of interest" description="Disordered" evidence="1">
    <location>
        <begin position="138"/>
        <end position="174"/>
    </location>
</feature>
<accession>A0A1Y2D769</accession>
<feature type="region of interest" description="Disordered" evidence="1">
    <location>
        <begin position="1"/>
        <end position="42"/>
    </location>
</feature>
<dbReference type="InParanoid" id="A0A1Y2D769"/>